<dbReference type="GO" id="GO:0016813">
    <property type="term" value="F:hydrolase activity, acting on carbon-nitrogen (but not peptide) bonds, in linear amidines"/>
    <property type="evidence" value="ECO:0007669"/>
    <property type="project" value="UniProtKB-ARBA"/>
</dbReference>
<reference evidence="2 3" key="1">
    <citation type="journal article" date="2011" name="Stand. Genomic Sci.">
        <title>Complete genome sequence of Haliscomenobacter hydrossis type strain (O).</title>
        <authorList>
            <consortium name="US DOE Joint Genome Institute (JGI-PGF)"/>
            <person name="Daligault H."/>
            <person name="Lapidus A."/>
            <person name="Zeytun A."/>
            <person name="Nolan M."/>
            <person name="Lucas S."/>
            <person name="Del Rio T.G."/>
            <person name="Tice H."/>
            <person name="Cheng J.F."/>
            <person name="Tapia R."/>
            <person name="Han C."/>
            <person name="Goodwin L."/>
            <person name="Pitluck S."/>
            <person name="Liolios K."/>
            <person name="Pagani I."/>
            <person name="Ivanova N."/>
            <person name="Huntemann M."/>
            <person name="Mavromatis K."/>
            <person name="Mikhailova N."/>
            <person name="Pati A."/>
            <person name="Chen A."/>
            <person name="Palaniappan K."/>
            <person name="Land M."/>
            <person name="Hauser L."/>
            <person name="Brambilla E.M."/>
            <person name="Rohde M."/>
            <person name="Verbarg S."/>
            <person name="Goker M."/>
            <person name="Bristow J."/>
            <person name="Eisen J.A."/>
            <person name="Markowitz V."/>
            <person name="Hugenholtz P."/>
            <person name="Kyrpides N.C."/>
            <person name="Klenk H.P."/>
            <person name="Woyke T."/>
        </authorList>
    </citation>
    <scope>NUCLEOTIDE SEQUENCE [LARGE SCALE GENOMIC DNA]</scope>
    <source>
        <strain evidence="3">ATCC 27775 / DSM 1100 / LMG 10767 / O</strain>
    </source>
</reference>
<dbReference type="InterPro" id="IPR006035">
    <property type="entry name" value="Ureohydrolase"/>
</dbReference>
<evidence type="ECO:0000256" key="1">
    <source>
        <dbReference type="PROSITE-ProRule" id="PRU00742"/>
    </source>
</evidence>
<dbReference type="RefSeq" id="WP_013765384.1">
    <property type="nucleotide sequence ID" value="NC_015510.1"/>
</dbReference>
<dbReference type="EMBL" id="CP002691">
    <property type="protein sequence ID" value="AEE50841.1"/>
    <property type="molecule type" value="Genomic_DNA"/>
</dbReference>
<dbReference type="HOGENOM" id="CLU_796519_0_0_10"/>
<dbReference type="Gene3D" id="3.40.800.10">
    <property type="entry name" value="Ureohydrolase domain"/>
    <property type="match status" value="1"/>
</dbReference>
<dbReference type="STRING" id="760192.Halhy_2977"/>
<comment type="similarity">
    <text evidence="1">Belongs to the arginase family.</text>
</comment>
<dbReference type="CDD" id="cd09988">
    <property type="entry name" value="Formimidoylglutamase"/>
    <property type="match status" value="1"/>
</dbReference>
<dbReference type="InterPro" id="IPR023696">
    <property type="entry name" value="Ureohydrolase_dom_sf"/>
</dbReference>
<name>F4L5H7_HALH1</name>
<accession>F4L5H7</accession>
<protein>
    <submittedName>
        <fullName evidence="2">Arginase/agmatinase/formiminoglutamase</fullName>
    </submittedName>
</protein>
<dbReference type="AlphaFoldDB" id="F4L5H7"/>
<dbReference type="SUPFAM" id="SSF52768">
    <property type="entry name" value="Arginase/deacetylase"/>
    <property type="match status" value="1"/>
</dbReference>
<sequence>MQNFHPFSPSDLHSRVRIRAHETKLGQRVIVRHELDEKSPLFVLFGVKEDLGVKANYGVGGAGSAWESFLDAFLNIQDTPFLRGEGIQILGHFDFNTFEPQIEVNSLRQQVERVDAEVAVLVSRIVSLGKIPLIIGGSHAGAYANLLGTATGLRKHWPKTSVNCINLDAHSDYRIMEGRHSGNGFRYAQEEGFLHKYAIVGLHENYTPENILQDLEAHPRIHFTTWEDIFLREKFNFAAAVDQAINFTQSHEHLVGIELDVDCIENVLSSAMTPTGLSTQQARYFLYQTAQRCNVAYLHICEAATVLENGLQNRSTGKLLSYLVSDFVKGKFGGSGVREFEGS</sequence>
<reference key="2">
    <citation type="submission" date="2011-04" db="EMBL/GenBank/DDBJ databases">
        <title>Complete sequence of chromosome of Haliscomenobacter hydrossis DSM 1100.</title>
        <authorList>
            <consortium name="US DOE Joint Genome Institute (JGI-PGF)"/>
            <person name="Lucas S."/>
            <person name="Han J."/>
            <person name="Lapidus A."/>
            <person name="Bruce D."/>
            <person name="Goodwin L."/>
            <person name="Pitluck S."/>
            <person name="Peters L."/>
            <person name="Kyrpides N."/>
            <person name="Mavromatis K."/>
            <person name="Ivanova N."/>
            <person name="Ovchinnikova G."/>
            <person name="Pagani I."/>
            <person name="Daligault H."/>
            <person name="Detter J.C."/>
            <person name="Han C."/>
            <person name="Land M."/>
            <person name="Hauser L."/>
            <person name="Markowitz V."/>
            <person name="Cheng J.-F."/>
            <person name="Hugenholtz P."/>
            <person name="Woyke T."/>
            <person name="Wu D."/>
            <person name="Verbarg S."/>
            <person name="Frueling A."/>
            <person name="Brambilla E."/>
            <person name="Klenk H.-P."/>
            <person name="Eisen J.A."/>
        </authorList>
    </citation>
    <scope>NUCLEOTIDE SEQUENCE</scope>
    <source>
        <strain>DSM 1100</strain>
    </source>
</reference>
<evidence type="ECO:0000313" key="2">
    <source>
        <dbReference type="EMBL" id="AEE50841.1"/>
    </source>
</evidence>
<dbReference type="eggNOG" id="COG0010">
    <property type="taxonomic scope" value="Bacteria"/>
</dbReference>
<keyword evidence="3" id="KW-1185">Reference proteome</keyword>
<evidence type="ECO:0000313" key="3">
    <source>
        <dbReference type="Proteomes" id="UP000008461"/>
    </source>
</evidence>
<dbReference type="GO" id="GO:0046872">
    <property type="term" value="F:metal ion binding"/>
    <property type="evidence" value="ECO:0007669"/>
    <property type="project" value="InterPro"/>
</dbReference>
<dbReference type="KEGG" id="hhy:Halhy_2977"/>
<dbReference type="Pfam" id="PF00491">
    <property type="entry name" value="Arginase"/>
    <property type="match status" value="1"/>
</dbReference>
<dbReference type="OrthoDB" id="9788689at2"/>
<dbReference type="Proteomes" id="UP000008461">
    <property type="component" value="Chromosome"/>
</dbReference>
<organism evidence="2 3">
    <name type="scientific">Haliscomenobacter hydrossis (strain ATCC 27775 / DSM 1100 / LMG 10767 / O)</name>
    <dbReference type="NCBI Taxonomy" id="760192"/>
    <lineage>
        <taxon>Bacteria</taxon>
        <taxon>Pseudomonadati</taxon>
        <taxon>Bacteroidota</taxon>
        <taxon>Saprospiria</taxon>
        <taxon>Saprospirales</taxon>
        <taxon>Haliscomenobacteraceae</taxon>
        <taxon>Haliscomenobacter</taxon>
    </lineage>
</organism>
<gene>
    <name evidence="2" type="ordered locus">Halhy_2977</name>
</gene>
<proteinExistence type="inferred from homology"/>
<dbReference type="PROSITE" id="PS51409">
    <property type="entry name" value="ARGINASE_2"/>
    <property type="match status" value="1"/>
</dbReference>